<reference evidence="7" key="3">
    <citation type="submission" date="2025-09" db="UniProtKB">
        <authorList>
            <consortium name="Ensembl"/>
        </authorList>
    </citation>
    <scope>IDENTIFICATION</scope>
</reference>
<sequence>MEETYLLNYPGVRKRILAGGTGPIPHFPPGTKLVFHFQTLLDDFERTVIDDSRKGKKPVEIFVGKMFKMEVWEPLLTSMRIGEVAEFWCDAVHTGLYPIVSKGLRLIAQGKDPLEGQRHTCGMGNMFHYNSTGWTELDELMRTPQPLIFIMELIQVGDPFSYKRDSWIMDKDEKMKEVPSLHLQGNALVRQRRFREAAEKYQEAVVLLRIVLSKEMPGDEDYISVDQLITPLVLNYCQCMLELEEYYEVLEHASDLIHKHKDCVKAYYKRAKAHAAVWNEKEAKRDFNMVANLDPTLGPLIHKELRLLTDRVREKNWEEKQKYWNCLEPEGKKEEDEKKEMEVKEEKGEKEVMEEEEENDVEEKEEKEKKDAKKEKEGKRKKEEGVQDESSETTVKNEKPWNKVVTKGETSMMATVKDRARVKERPANQAVVNNETANEMANSSAETQPATNQNTLFVHPAEGMDWQQKLRHIMFLQKEGNFLLTEQKYSEATGKFKEALEFVDFIQKEVDYTDRKEDWDSLEKVRVPITLNLSQCLLELRDYQQVVDLNTKLIKKDADNFKAVYQRARAHSALCHEEQARKDFRKVERLEPRFKPVVMQEMKKLGENLRTKHVRDNKNYWEVTEEKWKTKAKKGKVKKTVHFKEEKSGAQGSVKKQEESGLNLKDGGTDGVRGVMSEGQAEGSAKAVEDAASGKVGGSVEAGRKHGGGVEAERDEAERDEAERDEAERDETGRDGVERDGVERDEAERDGVERDEIERDEVERDEVERDEVERDEVERDGVERDGVEAERDEVERDGVEAERDEVERDELERDGVEAERDEVERDGVEAERDGVEAERDDVVAERDGRVRPDDRAEHDDSHWELTRADTIARERSEDDEMAEKGKYQSTTTQKGTDEIVGNQDNSTGSGAVQSEWTNKSPLASADAINPRLSEVTEGRVRSDMPKPGSNKETNDRKMCKGHKTEGERSELCPLEGERNVKPGASTGNRDVSTKTKSRSKRRYRKK</sequence>
<feature type="compositionally biased region" description="Basic and acidic residues" evidence="5">
    <location>
        <begin position="364"/>
        <end position="385"/>
    </location>
</feature>
<dbReference type="InterPro" id="IPR039663">
    <property type="entry name" value="AIP/AIPL1/TTC9"/>
</dbReference>
<feature type="compositionally biased region" description="Basic and acidic residues" evidence="5">
    <location>
        <begin position="776"/>
        <end position="801"/>
    </location>
</feature>
<keyword evidence="3" id="KW-0677">Repeat</keyword>
<accession>A0AAY5KRT5</accession>
<dbReference type="GeneTree" id="ENSGT00390000001289"/>
<dbReference type="Ensembl" id="ENSELUT00000108122.1">
    <property type="protein sequence ID" value="ENSELUP00000091873.1"/>
    <property type="gene ID" value="ENSELUG00000003887.3"/>
</dbReference>
<dbReference type="InterPro" id="IPR056277">
    <property type="entry name" value="PPIase_AIP"/>
</dbReference>
<feature type="compositionally biased region" description="Acidic residues" evidence="5">
    <location>
        <begin position="713"/>
        <end position="725"/>
    </location>
</feature>
<feature type="compositionally biased region" description="Polar residues" evidence="5">
    <location>
        <begin position="902"/>
        <end position="921"/>
    </location>
</feature>
<keyword evidence="2" id="KW-0963">Cytoplasm</keyword>
<feature type="compositionally biased region" description="Acidic residues" evidence="5">
    <location>
        <begin position="758"/>
        <end position="775"/>
    </location>
</feature>
<dbReference type="GO" id="GO:0003755">
    <property type="term" value="F:peptidyl-prolyl cis-trans isomerase activity"/>
    <property type="evidence" value="ECO:0007669"/>
    <property type="project" value="InterPro"/>
</dbReference>
<comment type="subcellular location">
    <subcellularLocation>
        <location evidence="1">Cytoplasm</location>
    </subcellularLocation>
</comment>
<evidence type="ECO:0000256" key="1">
    <source>
        <dbReference type="ARBA" id="ARBA00004496"/>
    </source>
</evidence>
<evidence type="ECO:0000256" key="2">
    <source>
        <dbReference type="ARBA" id="ARBA00022490"/>
    </source>
</evidence>
<dbReference type="FunFam" id="1.25.40.10:FF:000052">
    <property type="entry name" value="Aryl-hydrocarbon-interacting protein-like 1"/>
    <property type="match status" value="1"/>
</dbReference>
<feature type="compositionally biased region" description="Basic and acidic residues" evidence="5">
    <location>
        <begin position="934"/>
        <end position="944"/>
    </location>
</feature>
<feature type="compositionally biased region" description="Basic and acidic residues" evidence="5">
    <location>
        <begin position="952"/>
        <end position="980"/>
    </location>
</feature>
<dbReference type="Gene3D" id="3.10.50.40">
    <property type="match status" value="1"/>
</dbReference>
<reference evidence="7" key="2">
    <citation type="submission" date="2025-08" db="UniProtKB">
        <authorList>
            <consortium name="Ensembl"/>
        </authorList>
    </citation>
    <scope>IDENTIFICATION</scope>
</reference>
<evidence type="ECO:0000313" key="7">
    <source>
        <dbReference type="Ensembl" id="ENSELUP00000091873.1"/>
    </source>
</evidence>
<feature type="region of interest" description="Disordered" evidence="5">
    <location>
        <begin position="334"/>
        <end position="399"/>
    </location>
</feature>
<feature type="compositionally biased region" description="Basic and acidic residues" evidence="5">
    <location>
        <begin position="726"/>
        <end position="757"/>
    </location>
</feature>
<dbReference type="Gene3D" id="1.25.40.10">
    <property type="entry name" value="Tetratricopeptide repeat domain"/>
    <property type="match status" value="2"/>
</dbReference>
<dbReference type="GO" id="GO:0005737">
    <property type="term" value="C:cytoplasm"/>
    <property type="evidence" value="ECO:0007669"/>
    <property type="project" value="UniProtKB-SubCell"/>
</dbReference>
<dbReference type="PANTHER" id="PTHR11242:SF1">
    <property type="entry name" value="PPIASE FKBP-TYPE DOMAIN-CONTAINING PROTEIN"/>
    <property type="match status" value="1"/>
</dbReference>
<dbReference type="Proteomes" id="UP000265140">
    <property type="component" value="Chromosome 4"/>
</dbReference>
<name>A0AAY5KRT5_ESOLU</name>
<keyword evidence="8" id="KW-1185">Reference proteome</keyword>
<dbReference type="SMART" id="SM00028">
    <property type="entry name" value="TPR"/>
    <property type="match status" value="4"/>
</dbReference>
<organism evidence="7 8">
    <name type="scientific">Esox lucius</name>
    <name type="common">Northern pike</name>
    <dbReference type="NCBI Taxonomy" id="8010"/>
    <lineage>
        <taxon>Eukaryota</taxon>
        <taxon>Metazoa</taxon>
        <taxon>Chordata</taxon>
        <taxon>Craniata</taxon>
        <taxon>Vertebrata</taxon>
        <taxon>Euteleostomi</taxon>
        <taxon>Actinopterygii</taxon>
        <taxon>Neopterygii</taxon>
        <taxon>Teleostei</taxon>
        <taxon>Protacanthopterygii</taxon>
        <taxon>Esociformes</taxon>
        <taxon>Esocidae</taxon>
        <taxon>Esox</taxon>
    </lineage>
</organism>
<feature type="compositionally biased region" description="Basic residues" evidence="5">
    <location>
        <begin position="995"/>
        <end position="1006"/>
    </location>
</feature>
<proteinExistence type="predicted"/>
<dbReference type="InterPro" id="IPR019734">
    <property type="entry name" value="TPR_rpt"/>
</dbReference>
<evidence type="ECO:0000256" key="4">
    <source>
        <dbReference type="ARBA" id="ARBA00022803"/>
    </source>
</evidence>
<feature type="region of interest" description="Disordered" evidence="5">
    <location>
        <begin position="631"/>
        <end position="1006"/>
    </location>
</feature>
<feature type="compositionally biased region" description="Basic and acidic residues" evidence="5">
    <location>
        <begin position="334"/>
        <end position="351"/>
    </location>
</feature>
<feature type="compositionally biased region" description="Basic residues" evidence="5">
    <location>
        <begin position="631"/>
        <end position="641"/>
    </location>
</feature>
<feature type="domain" description="AIP/AIPL N-terminal FKBP-type PPIase" evidence="6">
    <location>
        <begin position="26"/>
        <end position="154"/>
    </location>
</feature>
<protein>
    <recommendedName>
        <fullName evidence="6">AIP/AIPL N-terminal FKBP-type PPIase domain-containing protein</fullName>
    </recommendedName>
</protein>
<keyword evidence="4" id="KW-0802">TPR repeat</keyword>
<evidence type="ECO:0000313" key="8">
    <source>
        <dbReference type="Proteomes" id="UP000265140"/>
    </source>
</evidence>
<feature type="compositionally biased region" description="Basic and acidic residues" evidence="5">
    <location>
        <begin position="810"/>
        <end position="886"/>
    </location>
</feature>
<dbReference type="PANTHER" id="PTHR11242">
    <property type="entry name" value="ARYL HYDROCARBON RECEPTOR INTERACTING PROTEIN RELATED"/>
    <property type="match status" value="1"/>
</dbReference>
<dbReference type="AlphaFoldDB" id="A0AAY5KRT5"/>
<evidence type="ECO:0000256" key="5">
    <source>
        <dbReference type="SAM" id="MobiDB-lite"/>
    </source>
</evidence>
<dbReference type="InterPro" id="IPR011990">
    <property type="entry name" value="TPR-like_helical_dom_sf"/>
</dbReference>
<evidence type="ECO:0000256" key="3">
    <source>
        <dbReference type="ARBA" id="ARBA00022737"/>
    </source>
</evidence>
<dbReference type="Pfam" id="PF23322">
    <property type="entry name" value="PPIase_AIP"/>
    <property type="match status" value="1"/>
</dbReference>
<dbReference type="InterPro" id="IPR046357">
    <property type="entry name" value="PPIase_dom_sf"/>
</dbReference>
<feature type="compositionally biased region" description="Acidic residues" evidence="5">
    <location>
        <begin position="352"/>
        <end position="363"/>
    </location>
</feature>
<dbReference type="SUPFAM" id="SSF54534">
    <property type="entry name" value="FKBP-like"/>
    <property type="match status" value="1"/>
</dbReference>
<evidence type="ECO:0000259" key="6">
    <source>
        <dbReference type="Pfam" id="PF23322"/>
    </source>
</evidence>
<dbReference type="SUPFAM" id="SSF48452">
    <property type="entry name" value="TPR-like"/>
    <property type="match status" value="2"/>
</dbReference>
<reference evidence="7 8" key="1">
    <citation type="submission" date="2020-02" db="EMBL/GenBank/DDBJ databases">
        <title>Esox lucius (northern pike) genome, fEsoLuc1, primary haplotype.</title>
        <authorList>
            <person name="Myers G."/>
            <person name="Karagic N."/>
            <person name="Meyer A."/>
            <person name="Pippel M."/>
            <person name="Reichard M."/>
            <person name="Winkler S."/>
            <person name="Tracey A."/>
            <person name="Sims Y."/>
            <person name="Howe K."/>
            <person name="Rhie A."/>
            <person name="Formenti G."/>
            <person name="Durbin R."/>
            <person name="Fedrigo O."/>
            <person name="Jarvis E.D."/>
        </authorList>
    </citation>
    <scope>NUCLEOTIDE SEQUENCE [LARGE SCALE GENOMIC DNA]</scope>
</reference>